<comment type="caution">
    <text evidence="8">The sequence shown here is derived from an EMBL/GenBank/DDBJ whole genome shotgun (WGS) entry which is preliminary data.</text>
</comment>
<dbReference type="InterPro" id="IPR024002">
    <property type="entry name" value="For/NO2_transpt_CS"/>
</dbReference>
<gene>
    <name evidence="8" type="ORF">C426_1803</name>
</gene>
<reference evidence="8 9" key="1">
    <citation type="journal article" date="2012" name="J. Bacteriol.">
        <title>Genome Sequence of the Bacteriocin-Producing Strain Lactococcus garvieae DCC43.</title>
        <authorList>
            <person name="Gabrielsen C."/>
            <person name="Brede D.A."/>
            <person name="Hernandez P.E."/>
            <person name="Nes I.F."/>
            <person name="Diep D.B."/>
        </authorList>
    </citation>
    <scope>NUCLEOTIDE SEQUENCE [LARGE SCALE GENOMIC DNA]</scope>
    <source>
        <strain evidence="8 9">DCC43</strain>
    </source>
</reference>
<accession>K2NTG5</accession>
<dbReference type="AlphaFoldDB" id="K2NTG5"/>
<dbReference type="GO" id="GO:0005886">
    <property type="term" value="C:plasma membrane"/>
    <property type="evidence" value="ECO:0007669"/>
    <property type="project" value="TreeGrafter"/>
</dbReference>
<feature type="transmembrane region" description="Helical" evidence="7">
    <location>
        <begin position="185"/>
        <end position="209"/>
    </location>
</feature>
<dbReference type="EMBL" id="AMQS01000031">
    <property type="protein sequence ID" value="EKF50878.1"/>
    <property type="molecule type" value="Genomic_DNA"/>
</dbReference>
<dbReference type="PROSITE" id="PS01005">
    <property type="entry name" value="FORMATE_NITRITE_TP_1"/>
    <property type="match status" value="1"/>
</dbReference>
<evidence type="ECO:0000256" key="5">
    <source>
        <dbReference type="ARBA" id="ARBA00023136"/>
    </source>
</evidence>
<dbReference type="PANTHER" id="PTHR30520:SF6">
    <property type="entry name" value="FORMATE_NITRATE FAMILY TRANSPORTER (EUROFUNG)"/>
    <property type="match status" value="1"/>
</dbReference>
<keyword evidence="3 7" id="KW-0812">Transmembrane</keyword>
<dbReference type="FunFam" id="1.20.1080.10:FF:000011">
    <property type="entry name" value="Formate family transporter"/>
    <property type="match status" value="1"/>
</dbReference>
<dbReference type="InterPro" id="IPR000292">
    <property type="entry name" value="For/NO2_transpt"/>
</dbReference>
<keyword evidence="5 7" id="KW-0472">Membrane</keyword>
<evidence type="ECO:0000313" key="8">
    <source>
        <dbReference type="EMBL" id="EKF50878.1"/>
    </source>
</evidence>
<evidence type="ECO:0000256" key="2">
    <source>
        <dbReference type="ARBA" id="ARBA00022448"/>
    </source>
</evidence>
<sequence length="265" mass="28823">MMNPAEILAATIHHGQEKVKRPLLEKAVLGFIGGALISMGYLLYIRVISSVVDDLGSLASFIGAAVFPIGLIVILMGGGELITSNMTAVSVSFFAKKVKFSDLLKNWIVITIFNLLGAFFVAFFFAHIVGLTSSGVYREELFTIADSKINATWIQSLVSGIGCNWFVGLAMWLSYGAKDTAGKLMVIWFPTMAFVAIGFQHSVANAFAIPAAIFEGGATWMEFIRNFSLVYSGNIIGGAIFVAGFYFLGYKRQMNEHNKGELNVK</sequence>
<organism evidence="8 9">
    <name type="scientific">Lactococcus garvieae DCC43</name>
    <dbReference type="NCBI Taxonomy" id="1231377"/>
    <lineage>
        <taxon>Bacteria</taxon>
        <taxon>Bacillati</taxon>
        <taxon>Bacillota</taxon>
        <taxon>Bacilli</taxon>
        <taxon>Lactobacillales</taxon>
        <taxon>Streptococcaceae</taxon>
        <taxon>Lactococcus</taxon>
    </lineage>
</organism>
<dbReference type="PATRIC" id="fig|1231377.3.peg.1783"/>
<feature type="transmembrane region" description="Helical" evidence="7">
    <location>
        <begin position="65"/>
        <end position="95"/>
    </location>
</feature>
<feature type="transmembrane region" description="Helical" evidence="7">
    <location>
        <begin position="229"/>
        <end position="249"/>
    </location>
</feature>
<evidence type="ECO:0000256" key="4">
    <source>
        <dbReference type="ARBA" id="ARBA00022989"/>
    </source>
</evidence>
<feature type="transmembrane region" description="Helical" evidence="7">
    <location>
        <begin position="107"/>
        <end position="132"/>
    </location>
</feature>
<dbReference type="RefSeq" id="WP_003136365.1">
    <property type="nucleotide sequence ID" value="NZ_AMQS01000031.1"/>
</dbReference>
<evidence type="ECO:0000256" key="1">
    <source>
        <dbReference type="ARBA" id="ARBA00004141"/>
    </source>
</evidence>
<feature type="transmembrane region" description="Helical" evidence="7">
    <location>
        <begin position="27"/>
        <end position="45"/>
    </location>
</feature>
<keyword evidence="4 7" id="KW-1133">Transmembrane helix</keyword>
<name>K2NTG5_9LACT</name>
<evidence type="ECO:0000313" key="9">
    <source>
        <dbReference type="Proteomes" id="UP000006787"/>
    </source>
</evidence>
<proteinExistence type="inferred from homology"/>
<comment type="subcellular location">
    <subcellularLocation>
        <location evidence="1">Membrane</location>
        <topology evidence="1">Multi-pass membrane protein</topology>
    </subcellularLocation>
</comment>
<dbReference type="PANTHER" id="PTHR30520">
    <property type="entry name" value="FORMATE TRANSPORTER-RELATED"/>
    <property type="match status" value="1"/>
</dbReference>
<comment type="similarity">
    <text evidence="6">Belongs to the FNT transporter (TC 1.A.16) family.</text>
</comment>
<dbReference type="Proteomes" id="UP000006787">
    <property type="component" value="Unassembled WGS sequence"/>
</dbReference>
<dbReference type="eggNOG" id="COG2116">
    <property type="taxonomic scope" value="Bacteria"/>
</dbReference>
<evidence type="ECO:0000256" key="3">
    <source>
        <dbReference type="ARBA" id="ARBA00022692"/>
    </source>
</evidence>
<evidence type="ECO:0000256" key="6">
    <source>
        <dbReference type="ARBA" id="ARBA00049660"/>
    </source>
</evidence>
<dbReference type="InterPro" id="IPR023271">
    <property type="entry name" value="Aquaporin-like"/>
</dbReference>
<dbReference type="Gene3D" id="1.20.1080.10">
    <property type="entry name" value="Glycerol uptake facilitator protein"/>
    <property type="match status" value="1"/>
</dbReference>
<evidence type="ECO:0000256" key="7">
    <source>
        <dbReference type="SAM" id="Phobius"/>
    </source>
</evidence>
<dbReference type="GO" id="GO:0015499">
    <property type="term" value="F:formate transmembrane transporter activity"/>
    <property type="evidence" value="ECO:0007669"/>
    <property type="project" value="TreeGrafter"/>
</dbReference>
<keyword evidence="2" id="KW-0813">Transport</keyword>
<feature type="transmembrane region" description="Helical" evidence="7">
    <location>
        <begin position="152"/>
        <end position="173"/>
    </location>
</feature>
<protein>
    <submittedName>
        <fullName evidence="8">Formate efflux transporter</fullName>
    </submittedName>
</protein>
<dbReference type="Pfam" id="PF01226">
    <property type="entry name" value="Form_Nir_trans"/>
    <property type="match status" value="1"/>
</dbReference>